<evidence type="ECO:0000259" key="3">
    <source>
        <dbReference type="Pfam" id="PF18417"/>
    </source>
</evidence>
<dbReference type="CDD" id="cd14731">
    <property type="entry name" value="LodA_like_1"/>
    <property type="match status" value="1"/>
</dbReference>
<reference evidence="4 5" key="1">
    <citation type="submission" date="2019-03" db="EMBL/GenBank/DDBJ databases">
        <title>Genomic Encyclopedia of Type Strains, Phase IV (KMG-IV): sequencing the most valuable type-strain genomes for metagenomic binning, comparative biology and taxonomic classification.</title>
        <authorList>
            <person name="Goeker M."/>
        </authorList>
    </citation>
    <scope>NUCLEOTIDE SEQUENCE [LARGE SCALE GENOMIC DNA]</scope>
    <source>
        <strain evidence="4 5">DSM 21667</strain>
    </source>
</reference>
<accession>A0A4V3DMF0</accession>
<organism evidence="4 5">
    <name type="scientific">Tahibacter aquaticus</name>
    <dbReference type="NCBI Taxonomy" id="520092"/>
    <lineage>
        <taxon>Bacteria</taxon>
        <taxon>Pseudomonadati</taxon>
        <taxon>Pseudomonadota</taxon>
        <taxon>Gammaproteobacteria</taxon>
        <taxon>Lysobacterales</taxon>
        <taxon>Rhodanobacteraceae</taxon>
        <taxon>Tahibacter</taxon>
    </lineage>
</organism>
<sequence>MSRSTTPDERIVHAKIHPAIGIARVGNSRAEDGYYIGPQVAEPSPQPPGSYRDASGALKREVAQFRIYGYNAAGRVVRELHMGEGVEIEWTVELANHKAAWYNFELALDIPEALTATPSTRRNATVQGPARSRLSITPTPRRIDSPAAQGAQYHFDDGRFLGIAVELGELRTDAQGRLLVFGGYGKSASIDNQPPVTFANNDGWYDDTSDGPVTARVRLDGDELDVAPAWVVVAPPNYGPQQKSVRTMYALMTDMAIQAGQLPAPVRPSFQHDLLPIFTALCDLQWMNAGFAAGFGYGMPQHFLDPAYLHKLAQPGDTYKELRRTVANAFRNPLDQDISLKPWPWVYGDAMDVPMPPIPRAMTALTTTQLALLDRWANGEFIADYDPAARPPRCIDEVAPAAQPAMLDRAALEFCLADAFHPGCEMTWPVRHASMYLEPYRWRHRAPDNPEPDYGSTLTPAEANSYDGPLYAQFAGSITRWMAIPWQTDTASCRSGYQPNYDPYLPTFWPARVPNQVLDVENYAKVMDLALSREERLAAFNKRSDWDRTLGVGYENQLVNMVEHFDRQGIVEVRPGIADDADFPPLMQVEDQGGQDMSEAERISTDARMRQLARIGTPTTSA</sequence>
<dbReference type="Proteomes" id="UP000295293">
    <property type="component" value="Unassembled WGS sequence"/>
</dbReference>
<dbReference type="Pfam" id="PF18417">
    <property type="entry name" value="LodA_C"/>
    <property type="match status" value="1"/>
</dbReference>
<dbReference type="RefSeq" id="WP_133818895.1">
    <property type="nucleotide sequence ID" value="NZ_SNZH01000006.1"/>
</dbReference>
<evidence type="ECO:0000256" key="1">
    <source>
        <dbReference type="SAM" id="MobiDB-lite"/>
    </source>
</evidence>
<comment type="caution">
    <text evidence="4">The sequence shown here is derived from an EMBL/GenBank/DDBJ whole genome shotgun (WGS) entry which is preliminary data.</text>
</comment>
<protein>
    <recommendedName>
        <fullName evidence="6">L-lysine 6-oxidase</fullName>
    </recommendedName>
</protein>
<dbReference type="InterPro" id="IPR033798">
    <property type="entry name" value="LodA-like"/>
</dbReference>
<proteinExistence type="predicted"/>
<name>A0A4V3DMF0_9GAMM</name>
<evidence type="ECO:0000313" key="4">
    <source>
        <dbReference type="EMBL" id="TDR44160.1"/>
    </source>
</evidence>
<dbReference type="InterPro" id="IPR041173">
    <property type="entry name" value="LodA_C"/>
</dbReference>
<evidence type="ECO:0008006" key="6">
    <source>
        <dbReference type="Google" id="ProtNLM"/>
    </source>
</evidence>
<dbReference type="OrthoDB" id="336698at2"/>
<dbReference type="EMBL" id="SNZH01000006">
    <property type="protein sequence ID" value="TDR44160.1"/>
    <property type="molecule type" value="Genomic_DNA"/>
</dbReference>
<dbReference type="Pfam" id="PF17990">
    <property type="entry name" value="LodA_N"/>
    <property type="match status" value="1"/>
</dbReference>
<feature type="domain" description="L-Lysine epsilon oxidase N-terminal" evidence="2">
    <location>
        <begin position="17"/>
        <end position="233"/>
    </location>
</feature>
<gene>
    <name evidence="4" type="ORF">DFR29_106308</name>
</gene>
<keyword evidence="5" id="KW-1185">Reference proteome</keyword>
<evidence type="ECO:0000313" key="5">
    <source>
        <dbReference type="Proteomes" id="UP000295293"/>
    </source>
</evidence>
<feature type="region of interest" description="Disordered" evidence="1">
    <location>
        <begin position="119"/>
        <end position="138"/>
    </location>
</feature>
<feature type="domain" description="L-lysine epsilon oxidase C-terminal" evidence="3">
    <location>
        <begin position="358"/>
        <end position="509"/>
    </location>
</feature>
<evidence type="ECO:0000259" key="2">
    <source>
        <dbReference type="Pfam" id="PF17990"/>
    </source>
</evidence>
<dbReference type="AlphaFoldDB" id="A0A4V3DMF0"/>
<dbReference type="InterPro" id="IPR041168">
    <property type="entry name" value="LodA_N"/>
</dbReference>